<keyword evidence="5" id="KW-1185">Reference proteome</keyword>
<accession>A0ABQ0MCS3</accession>
<dbReference type="InterPro" id="IPR001139">
    <property type="entry name" value="Glyco_hydro_30"/>
</dbReference>
<dbReference type="SUPFAM" id="SSF51445">
    <property type="entry name" value="(Trans)glycosidases"/>
    <property type="match status" value="1"/>
</dbReference>
<comment type="similarity">
    <text evidence="1">Belongs to the glycosyl hydrolase 30 family.</text>
</comment>
<dbReference type="EMBL" id="DF849984">
    <property type="protein sequence ID" value="GAT61145.1"/>
    <property type="molecule type" value="Genomic_DNA"/>
</dbReference>
<evidence type="ECO:0000313" key="5">
    <source>
        <dbReference type="Proteomes" id="UP000815677"/>
    </source>
</evidence>
<proteinExistence type="inferred from homology"/>
<organism evidence="4 5">
    <name type="scientific">Mycena chlorophos</name>
    <name type="common">Agaric fungus</name>
    <name type="synonym">Agaricus chlorophos</name>
    <dbReference type="NCBI Taxonomy" id="658473"/>
    <lineage>
        <taxon>Eukaryota</taxon>
        <taxon>Fungi</taxon>
        <taxon>Dikarya</taxon>
        <taxon>Basidiomycota</taxon>
        <taxon>Agaricomycotina</taxon>
        <taxon>Agaricomycetes</taxon>
        <taxon>Agaricomycetidae</taxon>
        <taxon>Agaricales</taxon>
        <taxon>Marasmiineae</taxon>
        <taxon>Mycenaceae</taxon>
        <taxon>Mycena</taxon>
    </lineage>
</organism>
<dbReference type="GO" id="GO:0016787">
    <property type="term" value="F:hydrolase activity"/>
    <property type="evidence" value="ECO:0007669"/>
    <property type="project" value="UniProtKB-KW"/>
</dbReference>
<dbReference type="Proteomes" id="UP000815677">
    <property type="component" value="Unassembled WGS sequence"/>
</dbReference>
<evidence type="ECO:0000256" key="1">
    <source>
        <dbReference type="ARBA" id="ARBA00005382"/>
    </source>
</evidence>
<sequence>MTNLFSSIGPNPPINFTTPGAAGSVDIVVTETNVYQTMNGFGGSLTDSSALTLSQLKAKNSNNYWAVLTYLFDVTDGANAAGFSYVRVPIGASDFSAKDPTYLLKAVQGFQAKGIPIFAISVQNEPENSNPTYPTCTWTPAQEGQVGAALRTLLNNNGLSSVKLIGYEVTRAVPPFRTSIKAPVAQLE</sequence>
<name>A0ABQ0MCS3_MYCCL</name>
<reference evidence="4" key="1">
    <citation type="submission" date="2014-09" db="EMBL/GenBank/DDBJ databases">
        <title>Genome sequence of the luminous mushroom Mycena chlorophos for searching fungal bioluminescence genes.</title>
        <authorList>
            <person name="Tanaka Y."/>
            <person name="Kasuga D."/>
            <person name="Oba Y."/>
            <person name="Hase S."/>
            <person name="Sato K."/>
            <person name="Oba Y."/>
            <person name="Sakakibara Y."/>
        </authorList>
    </citation>
    <scope>NUCLEOTIDE SEQUENCE</scope>
</reference>
<evidence type="ECO:0000313" key="4">
    <source>
        <dbReference type="EMBL" id="GAT61145.1"/>
    </source>
</evidence>
<dbReference type="PANTHER" id="PTHR11069">
    <property type="entry name" value="GLUCOSYLCERAMIDASE"/>
    <property type="match status" value="1"/>
</dbReference>
<keyword evidence="2" id="KW-0732">Signal</keyword>
<evidence type="ECO:0000256" key="2">
    <source>
        <dbReference type="ARBA" id="ARBA00022729"/>
    </source>
</evidence>
<keyword evidence="3 4" id="KW-0378">Hydrolase</keyword>
<protein>
    <submittedName>
        <fullName evidence="4">Glycoside hydrolase family 30 protein</fullName>
    </submittedName>
</protein>
<dbReference type="PANTHER" id="PTHR11069:SF23">
    <property type="entry name" value="LYSOSOMAL ACID GLUCOSYLCERAMIDASE"/>
    <property type="match status" value="1"/>
</dbReference>
<dbReference type="InterPro" id="IPR017853">
    <property type="entry name" value="GH"/>
</dbReference>
<evidence type="ECO:0000256" key="3">
    <source>
        <dbReference type="ARBA" id="ARBA00022801"/>
    </source>
</evidence>
<dbReference type="Gene3D" id="3.20.20.80">
    <property type="entry name" value="Glycosidases"/>
    <property type="match status" value="2"/>
</dbReference>
<gene>
    <name evidence="4" type="ORF">MCHLO_17195</name>
</gene>